<name>A0A1B0CG99_LUTLO</name>
<reference evidence="9" key="2">
    <citation type="journal article" date="2020" name="BMC">
        <title>Leishmania infection induces a limited differential gene expression in the sand fly midgut.</title>
        <authorList>
            <person name="Coutinho-Abreu I.V."/>
            <person name="Serafim T.D."/>
            <person name="Meneses C."/>
            <person name="Kamhawi S."/>
            <person name="Oliveira F."/>
            <person name="Valenzuela J.G."/>
        </authorList>
    </citation>
    <scope>NUCLEOTIDE SEQUENCE</scope>
    <source>
        <strain evidence="9">Jacobina</strain>
        <tissue evidence="9">Midgut</tissue>
    </source>
</reference>
<feature type="transmembrane region" description="Helical" evidence="8">
    <location>
        <begin position="12"/>
        <end position="35"/>
    </location>
</feature>
<evidence type="ECO:0000256" key="7">
    <source>
        <dbReference type="ARBA" id="ARBA00023136"/>
    </source>
</evidence>
<dbReference type="VEuPathDB" id="VectorBase:LLONM1_010299"/>
<reference evidence="11" key="1">
    <citation type="submission" date="2012-05" db="EMBL/GenBank/DDBJ databases">
        <title>Whole Genome Assembly of Lutzomyia longipalpis.</title>
        <authorList>
            <person name="Richards S."/>
            <person name="Qu C."/>
            <person name="Dillon R."/>
            <person name="Worley K."/>
            <person name="Scherer S."/>
            <person name="Batterton M."/>
            <person name="Taylor A."/>
            <person name="Hawes A."/>
            <person name="Hernandez B."/>
            <person name="Kovar C."/>
            <person name="Mandapat C."/>
            <person name="Pham C."/>
            <person name="Qu C."/>
            <person name="Jing C."/>
            <person name="Bess C."/>
            <person name="Bandaranaike D."/>
            <person name="Ngo D."/>
            <person name="Ongeri F."/>
            <person name="Arias F."/>
            <person name="Lara F."/>
            <person name="Weissenberger G."/>
            <person name="Kamau G."/>
            <person name="Han H."/>
            <person name="Shen H."/>
            <person name="Dinh H."/>
            <person name="Khalil I."/>
            <person name="Jones J."/>
            <person name="Shafer J."/>
            <person name="Jayaseelan J."/>
            <person name="Quiroz J."/>
            <person name="Blankenburg K."/>
            <person name="Nguyen L."/>
            <person name="Jackson L."/>
            <person name="Francisco L."/>
            <person name="Tang L.-Y."/>
            <person name="Pu L.-L."/>
            <person name="Perales L."/>
            <person name="Lorensuhewa L."/>
            <person name="Munidasa M."/>
            <person name="Coyle M."/>
            <person name="Taylor M."/>
            <person name="Puazo M."/>
            <person name="Firestine M."/>
            <person name="Scheel M."/>
            <person name="Javaid M."/>
            <person name="Wang M."/>
            <person name="Li M."/>
            <person name="Tabassum N."/>
            <person name="Saada N."/>
            <person name="Osuji N."/>
            <person name="Aqrawi P."/>
            <person name="Fu Q."/>
            <person name="Thornton R."/>
            <person name="Raj R."/>
            <person name="Goodspeed R."/>
            <person name="Mata R."/>
            <person name="Najjar R."/>
            <person name="Gubbala S."/>
            <person name="Lee S."/>
            <person name="Denson S."/>
            <person name="Patil S."/>
            <person name="Macmil S."/>
            <person name="Qi S."/>
            <person name="Matskevitch T."/>
            <person name="Palculict T."/>
            <person name="Mathew T."/>
            <person name="Vee V."/>
            <person name="Velamala V."/>
            <person name="Korchina V."/>
            <person name="Cai W."/>
            <person name="Liu W."/>
            <person name="Dai W."/>
            <person name="Zou X."/>
            <person name="Zhu Y."/>
            <person name="Zhang Y."/>
            <person name="Wu Y.-Q."/>
            <person name="Xin Y."/>
            <person name="Nazarath L."/>
            <person name="Kovar C."/>
            <person name="Han Y."/>
            <person name="Muzny D."/>
            <person name="Gibbs R."/>
        </authorList>
    </citation>
    <scope>NUCLEOTIDE SEQUENCE [LARGE SCALE GENOMIC DNA]</scope>
    <source>
        <strain evidence="11">Jacobina</strain>
    </source>
</reference>
<dbReference type="GO" id="GO:0016020">
    <property type="term" value="C:membrane"/>
    <property type="evidence" value="ECO:0007669"/>
    <property type="project" value="UniProtKB-SubCell"/>
</dbReference>
<protein>
    <recommendedName>
        <fullName evidence="8">Glycosyltransferase family 92 protein</fullName>
        <ecNumber evidence="8">2.4.1.-</ecNumber>
    </recommendedName>
</protein>
<comment type="similarity">
    <text evidence="2 8">Belongs to the glycosyltransferase 92 family.</text>
</comment>
<evidence type="ECO:0000256" key="4">
    <source>
        <dbReference type="ARBA" id="ARBA00022679"/>
    </source>
</evidence>
<sequence length="555" mass="65343">MLLVPKVNLKYLLILSVWVFVVVGTVYVVQFIVIYDPSVYVGGDRGARTSLIRDYLTSGQYNQLVDVANEMELDVDPMRERDFNEIVRDIETRVPFLPLDFWARQTLIGRKKMKPQCGKFPSIFELEINNDLWQTQRTSNGTYQLFGAYMDNRKSNANDQWYIRILGMIDRVDTHLPMFCQIWYDQQEKPVIVPLEEYHYIWIKSWGNAFDGQYQPYLLSCPIPWDHRHLVPVSVSLVEQQCATATNNLKVLYNRPLDNEKKMFAVCVKGLDFLYQDLSVRLIEWIELLGILGADKIYFYDLQIHPNMSKVLQYYKKLNKVEVTKLTLPAGKPNIPGLQHLFLTQKLYQKRQNEIIPYNDCLYKNMYKYQYITLLDIDEVIMPKGDILNWRELMEMISAKADHGSPLPFPSYNFRNVYFLDSHYHLDRTSPESRDIPEFLHMLQHTNRAAVYSAPNEHVKCIHRANRILTLHNHFAMSCLQGSCAAYEIDVEDAQLQHYRYDCVTTVQRKCHNMTEFYVSDKNIYKFKDDLIKRSLKTLYQLGFLKFRNDSTVSP</sequence>
<dbReference type="EnsemblMetazoa" id="LLOJ003400-RA">
    <property type="protein sequence ID" value="LLOJ003400-PA"/>
    <property type="gene ID" value="LLOJ003400"/>
</dbReference>
<dbReference type="PANTHER" id="PTHR21461:SF83">
    <property type="entry name" value="GLYCOSYLTRANSFERASE FAMILY 92 PROTEIN"/>
    <property type="match status" value="1"/>
</dbReference>
<dbReference type="Pfam" id="PF01697">
    <property type="entry name" value="Glyco_transf_92"/>
    <property type="match status" value="1"/>
</dbReference>
<dbReference type="InterPro" id="IPR008166">
    <property type="entry name" value="Glyco_transf_92"/>
</dbReference>
<keyword evidence="3 8" id="KW-0328">Glycosyltransferase</keyword>
<dbReference type="PANTHER" id="PTHR21461">
    <property type="entry name" value="GLYCOSYLTRANSFERASE FAMILY 92 PROTEIN"/>
    <property type="match status" value="1"/>
</dbReference>
<accession>A0A1B0CG99</accession>
<reference evidence="10" key="3">
    <citation type="submission" date="2020-05" db="UniProtKB">
        <authorList>
            <consortium name="EnsemblMetazoa"/>
        </authorList>
    </citation>
    <scope>IDENTIFICATION</scope>
    <source>
        <strain evidence="10">Jacobina</strain>
    </source>
</reference>
<evidence type="ECO:0000256" key="2">
    <source>
        <dbReference type="ARBA" id="ARBA00007647"/>
    </source>
</evidence>
<keyword evidence="11" id="KW-1185">Reference proteome</keyword>
<keyword evidence="7 8" id="KW-0472">Membrane</keyword>
<keyword evidence="5 8" id="KW-0812">Transmembrane</keyword>
<dbReference type="EMBL" id="AJWK01010889">
    <property type="status" value="NOT_ANNOTATED_CDS"/>
    <property type="molecule type" value="Genomic_DNA"/>
</dbReference>
<evidence type="ECO:0000256" key="5">
    <source>
        <dbReference type="ARBA" id="ARBA00022692"/>
    </source>
</evidence>
<evidence type="ECO:0000256" key="6">
    <source>
        <dbReference type="ARBA" id="ARBA00022989"/>
    </source>
</evidence>
<evidence type="ECO:0000313" key="9">
    <source>
        <dbReference type="EMBL" id="MBC1172152.1"/>
    </source>
</evidence>
<dbReference type="VEuPathDB" id="VectorBase:LLOJ003400"/>
<dbReference type="EC" id="2.4.1.-" evidence="8"/>
<organism evidence="10 11">
    <name type="scientific">Lutzomyia longipalpis</name>
    <name type="common">Sand fly</name>
    <dbReference type="NCBI Taxonomy" id="7200"/>
    <lineage>
        <taxon>Eukaryota</taxon>
        <taxon>Metazoa</taxon>
        <taxon>Ecdysozoa</taxon>
        <taxon>Arthropoda</taxon>
        <taxon>Hexapoda</taxon>
        <taxon>Insecta</taxon>
        <taxon>Pterygota</taxon>
        <taxon>Neoptera</taxon>
        <taxon>Endopterygota</taxon>
        <taxon>Diptera</taxon>
        <taxon>Nematocera</taxon>
        <taxon>Psychodoidea</taxon>
        <taxon>Psychodidae</taxon>
        <taxon>Lutzomyia</taxon>
        <taxon>Lutzomyia</taxon>
    </lineage>
</organism>
<evidence type="ECO:0000256" key="1">
    <source>
        <dbReference type="ARBA" id="ARBA00004167"/>
    </source>
</evidence>
<dbReference type="EMBL" id="GITU01003449">
    <property type="protein sequence ID" value="MBC1172152.1"/>
    <property type="molecule type" value="Transcribed_RNA"/>
</dbReference>
<dbReference type="GO" id="GO:0016757">
    <property type="term" value="F:glycosyltransferase activity"/>
    <property type="evidence" value="ECO:0007669"/>
    <property type="project" value="UniProtKB-UniRule"/>
</dbReference>
<dbReference type="Proteomes" id="UP000092461">
    <property type="component" value="Unassembled WGS sequence"/>
</dbReference>
<evidence type="ECO:0000313" key="11">
    <source>
        <dbReference type="Proteomes" id="UP000092461"/>
    </source>
</evidence>
<evidence type="ECO:0000313" key="10">
    <source>
        <dbReference type="EnsemblMetazoa" id="LLOJ003400-PA"/>
    </source>
</evidence>
<evidence type="ECO:0000256" key="3">
    <source>
        <dbReference type="ARBA" id="ARBA00022676"/>
    </source>
</evidence>
<evidence type="ECO:0000256" key="8">
    <source>
        <dbReference type="RuleBase" id="RU366017"/>
    </source>
</evidence>
<proteinExistence type="inferred from homology"/>
<keyword evidence="6 8" id="KW-1133">Transmembrane helix</keyword>
<comment type="subcellular location">
    <subcellularLocation>
        <location evidence="1">Membrane</location>
        <topology evidence="1">Single-pass membrane protein</topology>
    </subcellularLocation>
</comment>
<dbReference type="EMBL" id="AJWK01010890">
    <property type="status" value="NOT_ANNOTATED_CDS"/>
    <property type="molecule type" value="Genomic_DNA"/>
</dbReference>
<keyword evidence="4 8" id="KW-0808">Transferase</keyword>
<dbReference type="AlphaFoldDB" id="A0A1B0CG99"/>
<dbReference type="GO" id="GO:0005737">
    <property type="term" value="C:cytoplasm"/>
    <property type="evidence" value="ECO:0007669"/>
    <property type="project" value="TreeGrafter"/>
</dbReference>